<gene>
    <name evidence="2" type="ORF">HK100_003290</name>
</gene>
<reference evidence="2" key="1">
    <citation type="submission" date="2020-05" db="EMBL/GenBank/DDBJ databases">
        <title>Phylogenomic resolution of chytrid fungi.</title>
        <authorList>
            <person name="Stajich J.E."/>
            <person name="Amses K."/>
            <person name="Simmons R."/>
            <person name="Seto K."/>
            <person name="Myers J."/>
            <person name="Bonds A."/>
            <person name="Quandt C.A."/>
            <person name="Barry K."/>
            <person name="Liu P."/>
            <person name="Grigoriev I."/>
            <person name="Longcore J.E."/>
            <person name="James T.Y."/>
        </authorList>
    </citation>
    <scope>NUCLEOTIDE SEQUENCE</scope>
    <source>
        <strain evidence="2">JEL0513</strain>
    </source>
</reference>
<evidence type="ECO:0000313" key="3">
    <source>
        <dbReference type="Proteomes" id="UP001211907"/>
    </source>
</evidence>
<comment type="caution">
    <text evidence="2">The sequence shown here is derived from an EMBL/GenBank/DDBJ whole genome shotgun (WGS) entry which is preliminary data.</text>
</comment>
<evidence type="ECO:0000313" key="2">
    <source>
        <dbReference type="EMBL" id="KAJ3134856.1"/>
    </source>
</evidence>
<protein>
    <submittedName>
        <fullName evidence="2">Uncharacterized protein</fullName>
    </submittedName>
</protein>
<dbReference type="Proteomes" id="UP001211907">
    <property type="component" value="Unassembled WGS sequence"/>
</dbReference>
<dbReference type="AlphaFoldDB" id="A0AAD5T8F9"/>
<keyword evidence="1" id="KW-0732">Signal</keyword>
<evidence type="ECO:0000256" key="1">
    <source>
        <dbReference type="SAM" id="SignalP"/>
    </source>
</evidence>
<feature type="signal peptide" evidence="1">
    <location>
        <begin position="1"/>
        <end position="30"/>
    </location>
</feature>
<keyword evidence="3" id="KW-1185">Reference proteome</keyword>
<sequence length="82" mass="8661">MVVRATTVTTTVAITTALIASTLLVAVSDAACTNPIVRSEWSQLTADQKSLYVAATQALAARPASGQYVDPTQMGWDDFVQT</sequence>
<dbReference type="Gene3D" id="1.10.1280.10">
    <property type="entry name" value="Di-copper center containing domain from catechol oxidase"/>
    <property type="match status" value="1"/>
</dbReference>
<feature type="chain" id="PRO_5042084383" evidence="1">
    <location>
        <begin position="31"/>
        <end position="82"/>
    </location>
</feature>
<organism evidence="2 3">
    <name type="scientific">Physocladia obscura</name>
    <dbReference type="NCBI Taxonomy" id="109957"/>
    <lineage>
        <taxon>Eukaryota</taxon>
        <taxon>Fungi</taxon>
        <taxon>Fungi incertae sedis</taxon>
        <taxon>Chytridiomycota</taxon>
        <taxon>Chytridiomycota incertae sedis</taxon>
        <taxon>Chytridiomycetes</taxon>
        <taxon>Chytridiales</taxon>
        <taxon>Chytriomycetaceae</taxon>
        <taxon>Physocladia</taxon>
    </lineage>
</organism>
<dbReference type="EMBL" id="JADGJH010000181">
    <property type="protein sequence ID" value="KAJ3134856.1"/>
    <property type="molecule type" value="Genomic_DNA"/>
</dbReference>
<dbReference type="InterPro" id="IPR008922">
    <property type="entry name" value="Di-copper_centre_dom_sf"/>
</dbReference>
<name>A0AAD5T8F9_9FUNG</name>
<proteinExistence type="predicted"/>
<accession>A0AAD5T8F9</accession>